<protein>
    <submittedName>
        <fullName evidence="1">Uncharacterized protein</fullName>
    </submittedName>
</protein>
<name>A0ACC3N972_9PEZI</name>
<keyword evidence="2" id="KW-1185">Reference proteome</keyword>
<comment type="caution">
    <text evidence="1">The sequence shown here is derived from an EMBL/GenBank/DDBJ whole genome shotgun (WGS) entry which is preliminary data.</text>
</comment>
<reference evidence="1" key="1">
    <citation type="submission" date="2023-07" db="EMBL/GenBank/DDBJ databases">
        <title>Black Yeasts Isolated from many extreme environments.</title>
        <authorList>
            <person name="Coleine C."/>
            <person name="Stajich J.E."/>
            <person name="Selbmann L."/>
        </authorList>
    </citation>
    <scope>NUCLEOTIDE SEQUENCE</scope>
    <source>
        <strain evidence="1">CCFEE 5714</strain>
    </source>
</reference>
<proteinExistence type="predicted"/>
<dbReference type="EMBL" id="JAUTXU010000069">
    <property type="protein sequence ID" value="KAK3712637.1"/>
    <property type="molecule type" value="Genomic_DNA"/>
</dbReference>
<accession>A0ACC3N972</accession>
<dbReference type="Proteomes" id="UP001281147">
    <property type="component" value="Unassembled WGS sequence"/>
</dbReference>
<evidence type="ECO:0000313" key="1">
    <source>
        <dbReference type="EMBL" id="KAK3712637.1"/>
    </source>
</evidence>
<organism evidence="1 2">
    <name type="scientific">Vermiconidia calcicola</name>
    <dbReference type="NCBI Taxonomy" id="1690605"/>
    <lineage>
        <taxon>Eukaryota</taxon>
        <taxon>Fungi</taxon>
        <taxon>Dikarya</taxon>
        <taxon>Ascomycota</taxon>
        <taxon>Pezizomycotina</taxon>
        <taxon>Dothideomycetes</taxon>
        <taxon>Dothideomycetidae</taxon>
        <taxon>Mycosphaerellales</taxon>
        <taxon>Extremaceae</taxon>
        <taxon>Vermiconidia</taxon>
    </lineage>
</organism>
<sequence length="607" mass="67259">MTPSSTIVGPEGEDIQLEPRSNQREHDQTEAQPVSNVVDAVTPLELTSLVRLKVFSAAFCFFNAGINDGSIGALIPYILRDYQITTAWMAIPYGVAFFGWLLTAVLGGYLRVTLGTGGYLIVGAAMQLLAQLLRFWTPPFGVFSVSFFLVALGQAFQDSQANTFVSSIKKAHRWLGLIHGCYALGCLVGPLVAAAIASNLNGQWATFYYVPTGIGAINLALCMYAFRDETTLYYRSKHGREERPAGPRRSTAALVELTATVKQRSVWLLGVFYFVYLGAVITAGGWVVEYLHVVRNGDLSQVGYISSAFYGGTALGRFLLAEPTFRFGEKRMILLYATLSLALQIVFWRVNNIVVSAVMISIMGFLLGPSFAAGVSVGSKLIPSELQSSGLYYVTIVVGSEEKHFVVHTNILCAVSEFFQAACNGDWKESHERKVRLPEQEVEPLLIFVNWLYNGEVQLWEDEDRDVSCRTKRGRSLVDTKAPAERAMQCFILGDAIQSVKFCNSVVDAVLKILANAKVLPHQSVIAEYWALLPEKSTMCRLLVDYWAGCAREEHLAEKGRQLPVNFVFQLALAGARDRTMDASSRRPKKRPKCFYHEHRDEADKCA</sequence>
<evidence type="ECO:0000313" key="2">
    <source>
        <dbReference type="Proteomes" id="UP001281147"/>
    </source>
</evidence>
<gene>
    <name evidence="1" type="ORF">LTR37_009080</name>
</gene>